<evidence type="ECO:0000313" key="2">
    <source>
        <dbReference type="Proteomes" id="UP000436513"/>
    </source>
</evidence>
<proteinExistence type="predicted"/>
<keyword evidence="2" id="KW-1185">Reference proteome</keyword>
<evidence type="ECO:0000313" key="1">
    <source>
        <dbReference type="EMBL" id="QGZ14009.1"/>
    </source>
</evidence>
<gene>
    <name evidence="1" type="ORF">RL38J1_102</name>
</gene>
<dbReference type="Proteomes" id="UP000436513">
    <property type="component" value="Segment"/>
</dbReference>
<sequence>MTLRFKYAFEAITDDVEEQNSLIFRGEMLLKLVELIKEATPEQIEALGPRYKWIEKGKLSELYAIDLIEAAAHLGYRVIPTLEKIEILE</sequence>
<protein>
    <submittedName>
        <fullName evidence="1">Uncharacterized protein</fullName>
    </submittedName>
</protein>
<name>A0A6B9J162_9CAUD</name>
<reference evidence="1 2" key="1">
    <citation type="submission" date="2019-10" db="EMBL/GenBank/DDBJ databases">
        <title>Complete genome sequence of bacteriophage vB_RLeM_RL38JI.</title>
        <authorList>
            <person name="Gunathilake D."/>
            <person name="Bhat S."/>
            <person name="Yost C.K."/>
            <person name="Hynes M.F."/>
        </authorList>
    </citation>
    <scope>NUCLEOTIDE SEQUENCE [LARGE SCALE GENOMIC DNA]</scope>
</reference>
<accession>A0A6B9J162</accession>
<dbReference type="EMBL" id="MN549360">
    <property type="protein sequence ID" value="QGZ14009.1"/>
    <property type="molecule type" value="Genomic_DNA"/>
</dbReference>
<organism evidence="1 2">
    <name type="scientific">Rhizobium phage RL38J1</name>
    <dbReference type="NCBI Taxonomy" id="2663232"/>
    <lineage>
        <taxon>Viruses</taxon>
        <taxon>Duplodnaviria</taxon>
        <taxon>Heunggongvirae</taxon>
        <taxon>Uroviricota</taxon>
        <taxon>Caudoviricetes</taxon>
        <taxon>Pootjesviridae</taxon>
        <taxon>Innesvirus</taxon>
        <taxon>Innesvirus RL38J1</taxon>
    </lineage>
</organism>